<evidence type="ECO:0000313" key="7">
    <source>
        <dbReference type="EMBL" id="MCY9529428.1"/>
    </source>
</evidence>
<dbReference type="InterPro" id="IPR013783">
    <property type="entry name" value="Ig-like_fold"/>
</dbReference>
<dbReference type="Pfam" id="PF00182">
    <property type="entry name" value="Glyco_hydro_19"/>
    <property type="match status" value="1"/>
</dbReference>
<dbReference type="Gene3D" id="3.30.20.10">
    <property type="entry name" value="Endochitinase, domain 2"/>
    <property type="match status" value="1"/>
</dbReference>
<dbReference type="Gene3D" id="1.10.530.10">
    <property type="match status" value="1"/>
</dbReference>
<dbReference type="PANTHER" id="PTHR22595">
    <property type="entry name" value="CHITINASE-RELATED"/>
    <property type="match status" value="1"/>
</dbReference>
<keyword evidence="4" id="KW-0119">Carbohydrate metabolism</keyword>
<reference evidence="7 8" key="1">
    <citation type="submission" date="2022-05" db="EMBL/GenBank/DDBJ databases">
        <title>Genome Sequencing of Bee-Associated Microbes.</title>
        <authorList>
            <person name="Dunlap C."/>
        </authorList>
    </citation>
    <scope>NUCLEOTIDE SEQUENCE [LARGE SCALE GENOMIC DNA]</scope>
    <source>
        <strain evidence="7 8">NRRL NRS-750</strain>
    </source>
</reference>
<protein>
    <submittedName>
        <fullName evidence="7">Chitinase</fullName>
    </submittedName>
</protein>
<name>A0ABT4EAC6_PAEAL</name>
<dbReference type="InterPro" id="IPR003961">
    <property type="entry name" value="FN3_dom"/>
</dbReference>
<comment type="caution">
    <text evidence="7">The sequence shown here is derived from an EMBL/GenBank/DDBJ whole genome shotgun (WGS) entry which is preliminary data.</text>
</comment>
<dbReference type="Proteomes" id="UP001527090">
    <property type="component" value="Unassembled WGS sequence"/>
</dbReference>
<dbReference type="SMART" id="SM00495">
    <property type="entry name" value="ChtBD3"/>
    <property type="match status" value="1"/>
</dbReference>
<dbReference type="InterPro" id="IPR036116">
    <property type="entry name" value="FN3_sf"/>
</dbReference>
<feature type="chain" id="PRO_5046626720" evidence="5">
    <location>
        <begin position="39"/>
        <end position="549"/>
    </location>
</feature>
<keyword evidence="2" id="KW-0611">Plant defense</keyword>
<keyword evidence="4" id="KW-0624">Polysaccharide degradation</keyword>
<dbReference type="EMBL" id="JAMDLY010000009">
    <property type="protein sequence ID" value="MCY9529428.1"/>
    <property type="molecule type" value="Genomic_DNA"/>
</dbReference>
<dbReference type="InterPro" id="IPR003610">
    <property type="entry name" value="CBM5/12"/>
</dbReference>
<dbReference type="PANTHER" id="PTHR22595:SF79">
    <property type="entry name" value="CHITINASE 12"/>
    <property type="match status" value="1"/>
</dbReference>
<keyword evidence="1" id="KW-0378">Hydrolase</keyword>
<dbReference type="CDD" id="cd12215">
    <property type="entry name" value="ChiC_BD"/>
    <property type="match status" value="1"/>
</dbReference>
<dbReference type="Gene3D" id="2.10.10.20">
    <property type="entry name" value="Carbohydrate-binding module superfamily 5/12"/>
    <property type="match status" value="1"/>
</dbReference>
<proteinExistence type="predicted"/>
<dbReference type="InterPro" id="IPR000726">
    <property type="entry name" value="Glyco_hydro_19_cat"/>
</dbReference>
<dbReference type="SUPFAM" id="SSF49265">
    <property type="entry name" value="Fibronectin type III"/>
    <property type="match status" value="1"/>
</dbReference>
<keyword evidence="3" id="KW-1015">Disulfide bond</keyword>
<dbReference type="InterPro" id="IPR036573">
    <property type="entry name" value="CBM_sf_5/12"/>
</dbReference>
<dbReference type="PROSITE" id="PS50853">
    <property type="entry name" value="FN3"/>
    <property type="match status" value="1"/>
</dbReference>
<sequence length="549" mass="60307">MNRNFPFSHKLLLKSLSAVLGAAILTVAPLGSSSTAYAASSTNSSQVQAWQTNKAYSAGDIVSHQGKIYEAKWWSYNSRPDAKVTNEWDTSWKLLKDNNEDTTPPTAPTNLVSTEQSSTFITLTWTASTDNAAISHYDVLRNGAKVGSIIAKKFTDYELEADTGYQYVIRAVDTSGNYTDSSAISAATKGGGGPVTDIGVGESRVLTDDQISQLWNGINPSFLPDAAAAEVQAAIPKAEYESTFPLRYGTPEWDAKAKGNYYYKPNQSDYYSYDNLVAAVREIANIKYKEVVREGYPNVKQIYRLDKQAKTETLLFQAPDFNDASHSNLPKLTRIVDFGSFLGEGSSNDRKRELAGFLANIAHETGGGWSTAPGGELRWALFFNEELGFVNTDKIGYVDEDNLFWKPVPGKSYHGRGPIQLSWNYNYGLISSIVYRDPSVLLNDPDKITADGKLGFITGLLFWLTPQDPKPSNHDIMTGQWTPTADQLAKGLVPGFGATIMVINGGQEANLPETADPVRRRVAHYRDLTTRMGTNIDGEKLDTAGMQPF</sequence>
<keyword evidence="5" id="KW-0732">Signal</keyword>
<dbReference type="CDD" id="cd00063">
    <property type="entry name" value="FN3"/>
    <property type="match status" value="1"/>
</dbReference>
<organism evidence="7 8">
    <name type="scientific">Paenibacillus alvei</name>
    <name type="common">Bacillus alvei</name>
    <dbReference type="NCBI Taxonomy" id="44250"/>
    <lineage>
        <taxon>Bacteria</taxon>
        <taxon>Bacillati</taxon>
        <taxon>Bacillota</taxon>
        <taxon>Bacilli</taxon>
        <taxon>Bacillales</taxon>
        <taxon>Paenibacillaceae</taxon>
        <taxon>Paenibacillus</taxon>
    </lineage>
</organism>
<dbReference type="SUPFAM" id="SSF53955">
    <property type="entry name" value="Lysozyme-like"/>
    <property type="match status" value="1"/>
</dbReference>
<evidence type="ECO:0000313" key="8">
    <source>
        <dbReference type="Proteomes" id="UP001527090"/>
    </source>
</evidence>
<dbReference type="Pfam" id="PF00041">
    <property type="entry name" value="fn3"/>
    <property type="match status" value="1"/>
</dbReference>
<dbReference type="SUPFAM" id="SSF51055">
    <property type="entry name" value="Carbohydrate binding domain"/>
    <property type="match status" value="1"/>
</dbReference>
<feature type="domain" description="Fibronectin type-III" evidence="6">
    <location>
        <begin position="107"/>
        <end position="191"/>
    </location>
</feature>
<keyword evidence="8" id="KW-1185">Reference proteome</keyword>
<evidence type="ECO:0000259" key="6">
    <source>
        <dbReference type="PROSITE" id="PS50853"/>
    </source>
</evidence>
<evidence type="ECO:0000256" key="2">
    <source>
        <dbReference type="ARBA" id="ARBA00022821"/>
    </source>
</evidence>
<gene>
    <name evidence="7" type="ORF">M5X04_08795</name>
</gene>
<dbReference type="Pfam" id="PF02839">
    <property type="entry name" value="CBM_5_12"/>
    <property type="match status" value="1"/>
</dbReference>
<evidence type="ECO:0000256" key="4">
    <source>
        <dbReference type="ARBA" id="ARBA00023326"/>
    </source>
</evidence>
<evidence type="ECO:0000256" key="5">
    <source>
        <dbReference type="SAM" id="SignalP"/>
    </source>
</evidence>
<feature type="signal peptide" evidence="5">
    <location>
        <begin position="1"/>
        <end position="38"/>
    </location>
</feature>
<dbReference type="RefSeq" id="WP_036666881.1">
    <property type="nucleotide sequence ID" value="NZ_JAMDLY010000009.1"/>
</dbReference>
<accession>A0ABT4EAC6</accession>
<dbReference type="Gene3D" id="2.60.40.10">
    <property type="entry name" value="Immunoglobulins"/>
    <property type="match status" value="1"/>
</dbReference>
<dbReference type="CDD" id="cd00325">
    <property type="entry name" value="chitinase_GH19"/>
    <property type="match status" value="1"/>
</dbReference>
<dbReference type="SMART" id="SM00060">
    <property type="entry name" value="FN3"/>
    <property type="match status" value="1"/>
</dbReference>
<evidence type="ECO:0000256" key="3">
    <source>
        <dbReference type="ARBA" id="ARBA00023157"/>
    </source>
</evidence>
<dbReference type="InterPro" id="IPR023346">
    <property type="entry name" value="Lysozyme-like_dom_sf"/>
</dbReference>
<evidence type="ECO:0000256" key="1">
    <source>
        <dbReference type="ARBA" id="ARBA00022801"/>
    </source>
</evidence>